<reference evidence="1 2" key="1">
    <citation type="submission" date="2020-04" db="EMBL/GenBank/DDBJ databases">
        <title>Sequencing and Assembly of C. fimi.</title>
        <authorList>
            <person name="Ramsey A.R."/>
        </authorList>
    </citation>
    <scope>NUCLEOTIDE SEQUENCE [LARGE SCALE GENOMIC DNA]</scope>
    <source>
        <strain evidence="1 2">SB</strain>
    </source>
</reference>
<dbReference type="EMBL" id="JABCJJ010000003">
    <property type="protein sequence ID" value="NMR19182.1"/>
    <property type="molecule type" value="Genomic_DNA"/>
</dbReference>
<organism evidence="1 2">
    <name type="scientific">Cellulomonas fimi</name>
    <dbReference type="NCBI Taxonomy" id="1708"/>
    <lineage>
        <taxon>Bacteria</taxon>
        <taxon>Bacillati</taxon>
        <taxon>Actinomycetota</taxon>
        <taxon>Actinomycetes</taxon>
        <taxon>Micrococcales</taxon>
        <taxon>Cellulomonadaceae</taxon>
        <taxon>Cellulomonas</taxon>
    </lineage>
</organism>
<evidence type="ECO:0000313" key="1">
    <source>
        <dbReference type="EMBL" id="NMR19182.1"/>
    </source>
</evidence>
<dbReference type="AlphaFoldDB" id="A0A7Y0LVV4"/>
<evidence type="ECO:0000313" key="2">
    <source>
        <dbReference type="Proteomes" id="UP000562124"/>
    </source>
</evidence>
<proteinExistence type="predicted"/>
<sequence>MRTAPFSQRWVRPNAQCPVCGAAVYFYSNEHGSRVFFDEMGPPWPKHPCTLRQPSPASTTATRRTAPGLYTFADGRRQLSQARRDDRLYNDAAAYRQTNGEAWVVLDRWVDDGVTLLKLHRTYDRRPPQIWRALDPVDVTSGSIVFMWSGLLSYVDAATLEVTTVRMQFVRSQPRAPLSARLRAVIRREPPALT</sequence>
<comment type="caution">
    <text evidence="1">The sequence shown here is derived from an EMBL/GenBank/DDBJ whole genome shotgun (WGS) entry which is preliminary data.</text>
</comment>
<name>A0A7Y0LVV4_CELFI</name>
<keyword evidence="2" id="KW-1185">Reference proteome</keyword>
<protein>
    <submittedName>
        <fullName evidence="1">Uncharacterized protein</fullName>
    </submittedName>
</protein>
<accession>A0A7Y0LVV4</accession>
<dbReference type="Proteomes" id="UP000562124">
    <property type="component" value="Unassembled WGS sequence"/>
</dbReference>
<gene>
    <name evidence="1" type="ORF">HIR71_02940</name>
</gene>